<evidence type="ECO:0000313" key="2">
    <source>
        <dbReference type="EMBL" id="PIW18492.1"/>
    </source>
</evidence>
<organism evidence="2 3">
    <name type="scientific">bacterium (Candidatus Blackallbacteria) CG17_big_fil_post_rev_8_21_14_2_50_48_46</name>
    <dbReference type="NCBI Taxonomy" id="2014261"/>
    <lineage>
        <taxon>Bacteria</taxon>
        <taxon>Candidatus Blackallbacteria</taxon>
    </lineage>
</organism>
<evidence type="ECO:0000313" key="3">
    <source>
        <dbReference type="Proteomes" id="UP000231019"/>
    </source>
</evidence>
<name>A0A2M7G8Q6_9BACT</name>
<proteinExistence type="predicted"/>
<comment type="caution">
    <text evidence="2">The sequence shown here is derived from an EMBL/GenBank/DDBJ whole genome shotgun (WGS) entry which is preliminary data.</text>
</comment>
<feature type="region of interest" description="Disordered" evidence="1">
    <location>
        <begin position="1"/>
        <end position="76"/>
    </location>
</feature>
<feature type="compositionally biased region" description="Pro residues" evidence="1">
    <location>
        <begin position="17"/>
        <end position="39"/>
    </location>
</feature>
<feature type="region of interest" description="Disordered" evidence="1">
    <location>
        <begin position="741"/>
        <end position="778"/>
    </location>
</feature>
<dbReference type="Proteomes" id="UP000231019">
    <property type="component" value="Unassembled WGS sequence"/>
</dbReference>
<gene>
    <name evidence="2" type="ORF">COW36_04160</name>
</gene>
<accession>A0A2M7G8Q6</accession>
<dbReference type="AlphaFoldDB" id="A0A2M7G8Q6"/>
<feature type="compositionally biased region" description="Basic and acidic residues" evidence="1">
    <location>
        <begin position="756"/>
        <end position="765"/>
    </location>
</feature>
<reference evidence="2 3" key="1">
    <citation type="submission" date="2017-09" db="EMBL/GenBank/DDBJ databases">
        <title>Depth-based differentiation of microbial function through sediment-hosted aquifers and enrichment of novel symbionts in the deep terrestrial subsurface.</title>
        <authorList>
            <person name="Probst A.J."/>
            <person name="Ladd B."/>
            <person name="Jarett J.K."/>
            <person name="Geller-Mcgrath D.E."/>
            <person name="Sieber C.M."/>
            <person name="Emerson J.B."/>
            <person name="Anantharaman K."/>
            <person name="Thomas B.C."/>
            <person name="Malmstrom R."/>
            <person name="Stieglmeier M."/>
            <person name="Klingl A."/>
            <person name="Woyke T."/>
            <person name="Ryan C.M."/>
            <person name="Banfield J.F."/>
        </authorList>
    </citation>
    <scope>NUCLEOTIDE SEQUENCE [LARGE SCALE GENOMIC DNA]</scope>
    <source>
        <strain evidence="2">CG17_big_fil_post_rev_8_21_14_2_50_48_46</strain>
    </source>
</reference>
<evidence type="ECO:0000256" key="1">
    <source>
        <dbReference type="SAM" id="MobiDB-lite"/>
    </source>
</evidence>
<protein>
    <submittedName>
        <fullName evidence="2">Uncharacterized protein</fullName>
    </submittedName>
</protein>
<sequence>MSTTGPLNNPIIQPVAPLSPPPRPNPPCPTGINPPPPASPTESEALPSQDQTGRYAETEFDPIAFNAPETLPPDSNLQKMEADLEDLESILSHQVSNDPSSLTPIPADKRENLDALAQSLGFRNCRMLQQQLRNLGPEQVQNLMQTLKAGLNALPKGSNGKVEPAVLQSKLSEVFETHLRTEISQLFTQDGYPAPEFKESGSHWDSASLASVYNALSEIRETSPGKLEVIARSAGQNKNGDQLPLSFNRAPAPPVSTTDNFLDSMNQAMYLAHANQERGEITLSDTAVQADQNEVVRHITGKLDLLTRNLLQDGTPSPEYTPQELAERHLDGNNTTELQRVLLTEYVDKYGGVENLQKAINFITRYRALDRPENVRAGSTPFAMIPEDGNAMSRDMHQLLGRMGPVLLRQVAARMEQTHAVSQLQGFMRESSPYGQRANLSSDGIYGAQTTASVRQFQMTLALNTFKERLEDDKKLSEPQRMEMLHFFESQFHKLEDHPNQFKQIMRDVNTRMQGLLAPPPQVSEDTAQLLQTDLSFMSKLADGIFDTSTASHLVSSWFNVMDSGSGLDMAEQLVSHEVSHLWEHQLDQESNLQVLDNWGRFFEGSDSREDFGVFHMSSQDYHDQTHNDRTASSDYGSISPSEDFAEASRVFTYDPQRLLRRSLLKFLVMNSLQGNPHNSSEILRMAEASGYTREQVQAGLNTVLGYGQNPIRFTPTLASRLDQDYAPLRQALQRTEPEIPHHEAAPHAPDSPTGDSEHGIERTSPDTGLAPANDLRVPENESGWSLDYLQERYNSAINRLNNPQLSQEERRSVQAEIAQFEETFLSQGLEGLQDDKIPAEAKSALDQALNSQEYTGNQALQGRAILLALAKIRAQGYLDLNQEPRLKDYLPLGFQGMLQNQDYLASLTYGQNQGRSVSPTSVTTHALSESHRLDQAAKRMMSQVPMISNWVSGAVQMLTSPLQSESLQDRISSATDSSITAVSQASRIQQLSSNSNFTRAWQLYGKTMETVAHTMGIPLPVPSKEEFARMILSQAGNDTSPQHIEQILRRFLAETQP</sequence>
<dbReference type="EMBL" id="PFFQ01000012">
    <property type="protein sequence ID" value="PIW18492.1"/>
    <property type="molecule type" value="Genomic_DNA"/>
</dbReference>
<feature type="compositionally biased region" description="Polar residues" evidence="1">
    <location>
        <begin position="1"/>
        <end position="11"/>
    </location>
</feature>